<dbReference type="AlphaFoldDB" id="A0A6G1F7N2"/>
<comment type="caution">
    <text evidence="2">The sequence shown here is derived from an EMBL/GenBank/DDBJ whole genome shotgun (WGS) entry which is preliminary data.</text>
</comment>
<accession>A0A6G1F7N2</accession>
<reference evidence="2 3" key="1">
    <citation type="submission" date="2019-11" db="EMBL/GenBank/DDBJ databases">
        <title>Whole genome sequence of Oryza granulata.</title>
        <authorList>
            <person name="Li W."/>
        </authorList>
    </citation>
    <scope>NUCLEOTIDE SEQUENCE [LARGE SCALE GENOMIC DNA]</scope>
    <source>
        <strain evidence="3">cv. Menghai</strain>
        <tissue evidence="2">Leaf</tissue>
    </source>
</reference>
<keyword evidence="3" id="KW-1185">Reference proteome</keyword>
<protein>
    <submittedName>
        <fullName evidence="2">Uncharacterized protein</fullName>
    </submittedName>
</protein>
<evidence type="ECO:0000313" key="2">
    <source>
        <dbReference type="EMBL" id="KAF0932900.1"/>
    </source>
</evidence>
<dbReference type="EMBL" id="SPHZ02000001">
    <property type="protein sequence ID" value="KAF0932900.1"/>
    <property type="molecule type" value="Genomic_DNA"/>
</dbReference>
<dbReference type="Proteomes" id="UP000479710">
    <property type="component" value="Unassembled WGS sequence"/>
</dbReference>
<feature type="region of interest" description="Disordered" evidence="1">
    <location>
        <begin position="1"/>
        <end position="52"/>
    </location>
</feature>
<gene>
    <name evidence="2" type="ORF">E2562_013100</name>
</gene>
<name>A0A6G1F7N2_9ORYZ</name>
<sequence length="120" mass="12661">MPMTTNREEGKRMKAPVGLWLTRGGGNLGRESSSRDGERATQRIGSGGEGAVLGWLQQGGGALPRGARWAAGGGSGARREAGRQQRQATAGWRGGAGSSISPRTSWEDGENGGEKWRQRQ</sequence>
<feature type="region of interest" description="Disordered" evidence="1">
    <location>
        <begin position="65"/>
        <end position="120"/>
    </location>
</feature>
<evidence type="ECO:0000313" key="3">
    <source>
        <dbReference type="Proteomes" id="UP000479710"/>
    </source>
</evidence>
<proteinExistence type="predicted"/>
<evidence type="ECO:0000256" key="1">
    <source>
        <dbReference type="SAM" id="MobiDB-lite"/>
    </source>
</evidence>
<organism evidence="2 3">
    <name type="scientific">Oryza meyeriana var. granulata</name>
    <dbReference type="NCBI Taxonomy" id="110450"/>
    <lineage>
        <taxon>Eukaryota</taxon>
        <taxon>Viridiplantae</taxon>
        <taxon>Streptophyta</taxon>
        <taxon>Embryophyta</taxon>
        <taxon>Tracheophyta</taxon>
        <taxon>Spermatophyta</taxon>
        <taxon>Magnoliopsida</taxon>
        <taxon>Liliopsida</taxon>
        <taxon>Poales</taxon>
        <taxon>Poaceae</taxon>
        <taxon>BOP clade</taxon>
        <taxon>Oryzoideae</taxon>
        <taxon>Oryzeae</taxon>
        <taxon>Oryzinae</taxon>
        <taxon>Oryza</taxon>
        <taxon>Oryza meyeriana</taxon>
    </lineage>
</organism>
<feature type="compositionally biased region" description="Basic and acidic residues" evidence="1">
    <location>
        <begin position="32"/>
        <end position="41"/>
    </location>
</feature>
<feature type="compositionally biased region" description="Basic and acidic residues" evidence="1">
    <location>
        <begin position="1"/>
        <end position="12"/>
    </location>
</feature>